<evidence type="ECO:0000313" key="1">
    <source>
        <dbReference type="EMBL" id="KAI4870381.1"/>
    </source>
</evidence>
<dbReference type="Proteomes" id="UP001497700">
    <property type="component" value="Unassembled WGS sequence"/>
</dbReference>
<name>A0ACB9ZFF5_9PEZI</name>
<sequence>MSSGTENAKQKFMNSVEQTKASADDKPKLAGIGTQQTTGGDNPKAGGSSFKSLAKGETNSSNYVPAKGPST</sequence>
<accession>A0ACB9ZFF5</accession>
<keyword evidence="2" id="KW-1185">Reference proteome</keyword>
<comment type="caution">
    <text evidence="1">The sequence shown here is derived from an EMBL/GenBank/DDBJ whole genome shotgun (WGS) entry which is preliminary data.</text>
</comment>
<gene>
    <name evidence="1" type="ORF">F4820DRAFT_403488</name>
</gene>
<evidence type="ECO:0000313" key="2">
    <source>
        <dbReference type="Proteomes" id="UP001497700"/>
    </source>
</evidence>
<dbReference type="EMBL" id="MU393424">
    <property type="protein sequence ID" value="KAI4870381.1"/>
    <property type="molecule type" value="Genomic_DNA"/>
</dbReference>
<protein>
    <submittedName>
        <fullName evidence="1">Uncharacterized protein</fullName>
    </submittedName>
</protein>
<proteinExistence type="predicted"/>
<organism evidence="1 2">
    <name type="scientific">Hypoxylon rubiginosum</name>
    <dbReference type="NCBI Taxonomy" id="110542"/>
    <lineage>
        <taxon>Eukaryota</taxon>
        <taxon>Fungi</taxon>
        <taxon>Dikarya</taxon>
        <taxon>Ascomycota</taxon>
        <taxon>Pezizomycotina</taxon>
        <taxon>Sordariomycetes</taxon>
        <taxon>Xylariomycetidae</taxon>
        <taxon>Xylariales</taxon>
        <taxon>Hypoxylaceae</taxon>
        <taxon>Hypoxylon</taxon>
    </lineage>
</organism>
<reference evidence="1 2" key="1">
    <citation type="journal article" date="2022" name="New Phytol.">
        <title>Ecological generalism drives hyperdiversity of secondary metabolite gene clusters in xylarialean endophytes.</title>
        <authorList>
            <person name="Franco M.E.E."/>
            <person name="Wisecaver J.H."/>
            <person name="Arnold A.E."/>
            <person name="Ju Y.M."/>
            <person name="Slot J.C."/>
            <person name="Ahrendt S."/>
            <person name="Moore L.P."/>
            <person name="Eastman K.E."/>
            <person name="Scott K."/>
            <person name="Konkel Z."/>
            <person name="Mondo S.J."/>
            <person name="Kuo A."/>
            <person name="Hayes R.D."/>
            <person name="Haridas S."/>
            <person name="Andreopoulos B."/>
            <person name="Riley R."/>
            <person name="LaButti K."/>
            <person name="Pangilinan J."/>
            <person name="Lipzen A."/>
            <person name="Amirebrahimi M."/>
            <person name="Yan J."/>
            <person name="Adam C."/>
            <person name="Keymanesh K."/>
            <person name="Ng V."/>
            <person name="Louie K."/>
            <person name="Northen T."/>
            <person name="Drula E."/>
            <person name="Henrissat B."/>
            <person name="Hsieh H.M."/>
            <person name="Youens-Clark K."/>
            <person name="Lutzoni F."/>
            <person name="Miadlikowska J."/>
            <person name="Eastwood D.C."/>
            <person name="Hamelin R.C."/>
            <person name="Grigoriev I.V."/>
            <person name="U'Ren J.M."/>
        </authorList>
    </citation>
    <scope>NUCLEOTIDE SEQUENCE [LARGE SCALE GENOMIC DNA]</scope>
    <source>
        <strain evidence="1 2">CBS 119005</strain>
    </source>
</reference>